<evidence type="ECO:0000259" key="1">
    <source>
        <dbReference type="Pfam" id="PF13392"/>
    </source>
</evidence>
<dbReference type="InterPro" id="IPR003615">
    <property type="entry name" value="HNH_nuc"/>
</dbReference>
<dbReference type="SUPFAM" id="SSF54171">
    <property type="entry name" value="DNA-binding domain"/>
    <property type="match status" value="1"/>
</dbReference>
<dbReference type="Proteomes" id="UP000007331">
    <property type="component" value="Segment"/>
</dbReference>
<dbReference type="Gene3D" id="3.90.75.20">
    <property type="match status" value="1"/>
</dbReference>
<dbReference type="InterPro" id="IPR016177">
    <property type="entry name" value="DNA-bd_dom_sf"/>
</dbReference>
<dbReference type="Pfam" id="PF13392">
    <property type="entry name" value="HNH_3"/>
    <property type="match status" value="1"/>
</dbReference>
<evidence type="ECO:0000313" key="2">
    <source>
        <dbReference type="EMBL" id="AFR52092.1"/>
    </source>
</evidence>
<dbReference type="InterPro" id="IPR036955">
    <property type="entry name" value="AP2/ERF_dom_sf"/>
</dbReference>
<dbReference type="GeneID" id="13828201"/>
<gene>
    <name evidence="2" type="ORF">ECBP2_0059</name>
</gene>
<sequence>MIQDDLEYNPKTGDFFWKNTKGRRVKGNQAGYVSSLGYRYIEHEGKSYRACRLAWFFVHGKFPEFEIDHIDQNKLNDSIDNLRDVNPSTNCHNRRQYDVDNKIGNLPRGVYLRKTASGDKYRAIIGVKGKNIHLGTFASCEEAEEIYNKEKLKYV</sequence>
<dbReference type="EMBL" id="JX415536">
    <property type="protein sequence ID" value="AFR52092.1"/>
    <property type="molecule type" value="Genomic_DNA"/>
</dbReference>
<dbReference type="GO" id="GO:0003677">
    <property type="term" value="F:DNA binding"/>
    <property type="evidence" value="ECO:0007669"/>
    <property type="project" value="InterPro"/>
</dbReference>
<feature type="domain" description="HNH nuclease" evidence="1">
    <location>
        <begin position="51"/>
        <end position="90"/>
    </location>
</feature>
<keyword evidence="3" id="KW-1185">Reference proteome</keyword>
<dbReference type="OrthoDB" id="21336at10239"/>
<dbReference type="InterPro" id="IPR044925">
    <property type="entry name" value="His-Me_finger_sf"/>
</dbReference>
<proteinExistence type="predicted"/>
<dbReference type="KEGG" id="vg:13828201"/>
<reference evidence="2 3" key="1">
    <citation type="journal article" date="2012" name="J. Virol.">
        <title>Complete Genome Sequence of the Bacteriophages ECBP1 and ECBP2 Isolated from Two Different Escherichia coli Strains.</title>
        <authorList>
            <person name="Nho S.W."/>
            <person name="Ha M.A."/>
            <person name="Kim K.S."/>
            <person name="Kim T.H."/>
            <person name="Jang H.B."/>
            <person name="Cha I.S."/>
            <person name="Park S.B."/>
            <person name="Kim Y.K."/>
            <person name="Jung T.S."/>
        </authorList>
    </citation>
    <scope>NUCLEOTIDE SEQUENCE [LARGE SCALE GENOMIC DNA]</scope>
</reference>
<accession>J9RVX2</accession>
<evidence type="ECO:0000313" key="3">
    <source>
        <dbReference type="Proteomes" id="UP000007331"/>
    </source>
</evidence>
<name>J9RVX2_9CAUD</name>
<dbReference type="RefSeq" id="YP_006908910.1">
    <property type="nucleotide sequence ID" value="NC_018859.1"/>
</dbReference>
<protein>
    <recommendedName>
        <fullName evidence="1">HNH nuclease domain-containing protein</fullName>
    </recommendedName>
</protein>
<dbReference type="SUPFAM" id="SSF54060">
    <property type="entry name" value="His-Me finger endonucleases"/>
    <property type="match status" value="1"/>
</dbReference>
<dbReference type="Gene3D" id="3.30.730.10">
    <property type="entry name" value="AP2/ERF domain"/>
    <property type="match status" value="1"/>
</dbReference>
<organism evidence="2 3">
    <name type="scientific">Escherichia phage ECBP2</name>
    <dbReference type="NCBI Taxonomy" id="1604355"/>
    <lineage>
        <taxon>Viruses</taxon>
        <taxon>Duplodnaviria</taxon>
        <taxon>Heunggongvirae</taxon>
        <taxon>Uroviricota</taxon>
        <taxon>Caudoviricetes</taxon>
        <taxon>Mktvariviridae</taxon>
        <taxon>Gordonclarkvirinae</taxon>
        <taxon>Suseptimavirus</taxon>
        <taxon>Suseptimavirus ECBP2</taxon>
    </lineage>
</organism>
<dbReference type="GO" id="GO:0003700">
    <property type="term" value="F:DNA-binding transcription factor activity"/>
    <property type="evidence" value="ECO:0007669"/>
    <property type="project" value="InterPro"/>
</dbReference>